<keyword evidence="1" id="KW-0007">Acetylation</keyword>
<feature type="region of interest" description="Disordered" evidence="2">
    <location>
        <begin position="396"/>
        <end position="427"/>
    </location>
</feature>
<dbReference type="InterPro" id="IPR035984">
    <property type="entry name" value="Acyl-CoA-binding_sf"/>
</dbReference>
<gene>
    <name evidence="5" type="ORF">CRM22_000995</name>
</gene>
<feature type="region of interest" description="Disordered" evidence="2">
    <location>
        <begin position="201"/>
        <end position="226"/>
    </location>
</feature>
<dbReference type="GO" id="GO:0000062">
    <property type="term" value="F:fatty-acyl-CoA binding"/>
    <property type="evidence" value="ECO:0007669"/>
    <property type="project" value="InterPro"/>
</dbReference>
<dbReference type="STRING" id="147828.A0A4S2MCU1"/>
<dbReference type="InterPro" id="IPR009038">
    <property type="entry name" value="GOLD_dom"/>
</dbReference>
<evidence type="ECO:0000313" key="5">
    <source>
        <dbReference type="EMBL" id="TGZ74335.1"/>
    </source>
</evidence>
<feature type="region of interest" description="Disordered" evidence="2">
    <location>
        <begin position="301"/>
        <end position="337"/>
    </location>
</feature>
<protein>
    <recommendedName>
        <fullName evidence="7">GOLD domain-containing protein</fullName>
    </recommendedName>
</protein>
<evidence type="ECO:0008006" key="7">
    <source>
        <dbReference type="Google" id="ProtNLM"/>
    </source>
</evidence>
<evidence type="ECO:0000259" key="4">
    <source>
        <dbReference type="PROSITE" id="PS51228"/>
    </source>
</evidence>
<dbReference type="PROSITE" id="PS50866">
    <property type="entry name" value="GOLD"/>
    <property type="match status" value="1"/>
</dbReference>
<dbReference type="GO" id="GO:0000139">
    <property type="term" value="C:Golgi membrane"/>
    <property type="evidence" value="ECO:0007669"/>
    <property type="project" value="TreeGrafter"/>
</dbReference>
<comment type="caution">
    <text evidence="5">The sequence shown here is derived from an EMBL/GenBank/DDBJ whole genome shotgun (WGS) entry which is preliminary data.</text>
</comment>
<evidence type="ECO:0000256" key="1">
    <source>
        <dbReference type="ARBA" id="ARBA00022990"/>
    </source>
</evidence>
<feature type="domain" description="GOLD" evidence="3">
    <location>
        <begin position="440"/>
        <end position="579"/>
    </location>
</feature>
<dbReference type="InterPro" id="IPR014352">
    <property type="entry name" value="FERM/acyl-CoA-bd_prot_sf"/>
</dbReference>
<dbReference type="Proteomes" id="UP000308267">
    <property type="component" value="Unassembled WGS sequence"/>
</dbReference>
<feature type="compositionally biased region" description="Polar residues" evidence="2">
    <location>
        <begin position="301"/>
        <end position="311"/>
    </location>
</feature>
<dbReference type="Gene3D" id="1.20.80.10">
    <property type="match status" value="1"/>
</dbReference>
<sequence length="581" mass="65300">MQQNATLWLKKFYSTHKGFAGKCTVRPGRGATTRTLNLQISTTPYLSVNKPIRAVWPIQVFFSVSVAYSGRMKPPVTFPTCGADLQNEYGIDLDAAYHIAHKFLSENGEKAFHLSFDDRTFLSALGFQVKYGKFDGSKSESPGFFDFVGRRRIAQWSALGDMGREKAMWEFVCTMNKLCPLFLPYLEAHCRHLRNSHDVSEVQLGEQQSPPSSKIQTPPPSPAFSTNEERSFILQNETGIRMALNAQTREQFEKYAMEHFPDDVSKRQELIAHLQDCHFHEYVTYIQQQYALARQRQLTEKASNSIDSPTQDAEEPHTSSDLSPRTRINENGPSVKVSGESVVKLMDSMEKVASTVVSQTNSDATHHADTQLPRPPNPNLVADESTTDHLSDAIVPTSQSENVNASAPEEEPLGNEQAASPGALIRTPTMWTRSEIDEFKESLADAKDAIVQVGCGEVITIRVPAYPAGSCIVWEFATDSYDIGFGLFFEWASPESEVHQQQPDFPVDHDKSSASEQVSMSPAYAPPLVDEIVPVYRRNSHQEIYCGSHIYPGLGTYLFKFDNSYSLWRSKMLYYRVYYTC</sequence>
<feature type="compositionally biased region" description="Polar residues" evidence="2">
    <location>
        <begin position="205"/>
        <end position="216"/>
    </location>
</feature>
<name>A0A4S2MCU1_OPIFE</name>
<dbReference type="PANTHER" id="PTHR22973">
    <property type="entry name" value="LD35087P"/>
    <property type="match status" value="1"/>
</dbReference>
<reference evidence="5 6" key="1">
    <citation type="journal article" date="2019" name="BMC Genomics">
        <title>New insights from Opisthorchis felineus genome: update on genomics of the epidemiologically important liver flukes.</title>
        <authorList>
            <person name="Ershov N.I."/>
            <person name="Mordvinov V.A."/>
            <person name="Prokhortchouk E.B."/>
            <person name="Pakharukova M.Y."/>
            <person name="Gunbin K.V."/>
            <person name="Ustyantsev K."/>
            <person name="Genaev M.A."/>
            <person name="Blinov A.G."/>
            <person name="Mazur A."/>
            <person name="Boulygina E."/>
            <person name="Tsygankova S."/>
            <person name="Khrameeva E."/>
            <person name="Chekanov N."/>
            <person name="Fan G."/>
            <person name="Xiao A."/>
            <person name="Zhang H."/>
            <person name="Xu X."/>
            <person name="Yang H."/>
            <person name="Solovyev V."/>
            <person name="Lee S.M."/>
            <person name="Liu X."/>
            <person name="Afonnikov D.A."/>
            <person name="Skryabin K.G."/>
        </authorList>
    </citation>
    <scope>NUCLEOTIDE SEQUENCE [LARGE SCALE GENOMIC DNA]</scope>
    <source>
        <strain evidence="5">AK-0245</strain>
        <tissue evidence="5">Whole organism</tissue>
    </source>
</reference>
<feature type="domain" description="ACB" evidence="4">
    <location>
        <begin position="93"/>
        <end position="184"/>
    </location>
</feature>
<proteinExistence type="predicted"/>
<evidence type="ECO:0000313" key="6">
    <source>
        <dbReference type="Proteomes" id="UP000308267"/>
    </source>
</evidence>
<dbReference type="SUPFAM" id="SSF47027">
    <property type="entry name" value="Acyl-CoA binding protein"/>
    <property type="match status" value="1"/>
</dbReference>
<dbReference type="InterPro" id="IPR000582">
    <property type="entry name" value="Acyl-CoA-binding_protein"/>
</dbReference>
<feature type="region of interest" description="Disordered" evidence="2">
    <location>
        <begin position="355"/>
        <end position="384"/>
    </location>
</feature>
<dbReference type="Pfam" id="PF00887">
    <property type="entry name" value="ACBP"/>
    <property type="match status" value="1"/>
</dbReference>
<dbReference type="OrthoDB" id="5839451at2759"/>
<accession>A0A4S2MCU1</accession>
<evidence type="ECO:0000259" key="3">
    <source>
        <dbReference type="PROSITE" id="PS50866"/>
    </source>
</evidence>
<dbReference type="InterPro" id="IPR036598">
    <property type="entry name" value="GOLD_dom_sf"/>
</dbReference>
<dbReference type="Gene3D" id="2.60.120.680">
    <property type="entry name" value="GOLD domain"/>
    <property type="match status" value="1"/>
</dbReference>
<dbReference type="PANTHER" id="PTHR22973:SF12">
    <property type="entry name" value="LD35087P"/>
    <property type="match status" value="1"/>
</dbReference>
<dbReference type="Pfam" id="PF13897">
    <property type="entry name" value="GOLD_2"/>
    <property type="match status" value="1"/>
</dbReference>
<organism evidence="5 6">
    <name type="scientific">Opisthorchis felineus</name>
    <dbReference type="NCBI Taxonomy" id="147828"/>
    <lineage>
        <taxon>Eukaryota</taxon>
        <taxon>Metazoa</taxon>
        <taxon>Spiralia</taxon>
        <taxon>Lophotrochozoa</taxon>
        <taxon>Platyhelminthes</taxon>
        <taxon>Trematoda</taxon>
        <taxon>Digenea</taxon>
        <taxon>Opisthorchiida</taxon>
        <taxon>Opisthorchiata</taxon>
        <taxon>Opisthorchiidae</taxon>
        <taxon>Opisthorchis</taxon>
    </lineage>
</organism>
<evidence type="ECO:0000256" key="2">
    <source>
        <dbReference type="SAM" id="MobiDB-lite"/>
    </source>
</evidence>
<dbReference type="SUPFAM" id="SSF101576">
    <property type="entry name" value="Supernatant protein factor (SPF), C-terminal domain"/>
    <property type="match status" value="1"/>
</dbReference>
<dbReference type="AlphaFoldDB" id="A0A4S2MCU1"/>
<feature type="compositionally biased region" description="Polar residues" evidence="2">
    <location>
        <begin position="396"/>
        <end position="405"/>
    </location>
</feature>
<dbReference type="EMBL" id="SJOL01001936">
    <property type="protein sequence ID" value="TGZ74335.1"/>
    <property type="molecule type" value="Genomic_DNA"/>
</dbReference>
<dbReference type="InterPro" id="IPR052269">
    <property type="entry name" value="Golgi-PI4KB_interaction"/>
</dbReference>
<keyword evidence="6" id="KW-1185">Reference proteome</keyword>
<dbReference type="PROSITE" id="PS51228">
    <property type="entry name" value="ACB_2"/>
    <property type="match status" value="1"/>
</dbReference>